<keyword evidence="1" id="KW-1133">Transmembrane helix</keyword>
<accession>A0A371G7D1</accession>
<dbReference type="SUPFAM" id="SSF52058">
    <property type="entry name" value="L domain-like"/>
    <property type="match status" value="1"/>
</dbReference>
<dbReference type="PANTHER" id="PTHR16083:SF50">
    <property type="entry name" value="DISEASE RESISTANCE PROTEIN (TIR-NBS-LRR CLASS) FAMILY PROTEIN"/>
    <property type="match status" value="1"/>
</dbReference>
<dbReference type="EMBL" id="QJKJ01006514">
    <property type="protein sequence ID" value="RDX86462.1"/>
    <property type="molecule type" value="Genomic_DNA"/>
</dbReference>
<feature type="transmembrane region" description="Helical" evidence="1">
    <location>
        <begin position="400"/>
        <end position="420"/>
    </location>
</feature>
<comment type="caution">
    <text evidence="2">The sequence shown here is derived from an EMBL/GenBank/DDBJ whole genome shotgun (WGS) entry which is preliminary data.</text>
</comment>
<dbReference type="Proteomes" id="UP000257109">
    <property type="component" value="Unassembled WGS sequence"/>
</dbReference>
<dbReference type="AlphaFoldDB" id="A0A371G7D1"/>
<dbReference type="InterPro" id="IPR032675">
    <property type="entry name" value="LRR_dom_sf"/>
</dbReference>
<sequence>MELCYCSLSYLNLHFCENLPEFSLEGLRLHDTKVRAVPSSFGHESKLKSIILRGSHVERLPSSFNNLTELVYLDLSICNKLQTIPVLPLSLETLDLRHCGSLQSLPELPPLLETLDATHCNAHNCEQLQSLPELPLFLKSLGVNFCISLQSLPELPRISCCKSLHRKLYMPYCGSLESLPKLSPLLETLDLKHCESLQSLPELPPSLGTLNVKSVLFLNCLNLDEHSLVAIGLNEQINMMKLAYQHLSTPNHHLVGNYNNDDSDDYVTLKIILITTILIKYRGSSVPEWLEYKSTKDYIVIDLSSAQASPLLGFIFCFVLGKYRHTIGKIKCSINVKMYIDYWVWTIESDHERINKGTWKEEEETYYYAVALHVLKEFSVSRISTSTYNSFIQQMESACLFWKFNTLVICVLFFFVSVILKTEG</sequence>
<evidence type="ECO:0000256" key="1">
    <source>
        <dbReference type="SAM" id="Phobius"/>
    </source>
</evidence>
<reference evidence="2" key="1">
    <citation type="submission" date="2018-05" db="EMBL/GenBank/DDBJ databases">
        <title>Draft genome of Mucuna pruriens seed.</title>
        <authorList>
            <person name="Nnadi N.E."/>
            <person name="Vos R."/>
            <person name="Hasami M.H."/>
            <person name="Devisetty U.K."/>
            <person name="Aguiy J.C."/>
        </authorList>
    </citation>
    <scope>NUCLEOTIDE SEQUENCE [LARGE SCALE GENOMIC DNA]</scope>
    <source>
        <strain evidence="2">JCA_2017</strain>
    </source>
</reference>
<organism evidence="2 3">
    <name type="scientific">Mucuna pruriens</name>
    <name type="common">Velvet bean</name>
    <name type="synonym">Dolichos pruriens</name>
    <dbReference type="NCBI Taxonomy" id="157652"/>
    <lineage>
        <taxon>Eukaryota</taxon>
        <taxon>Viridiplantae</taxon>
        <taxon>Streptophyta</taxon>
        <taxon>Embryophyta</taxon>
        <taxon>Tracheophyta</taxon>
        <taxon>Spermatophyta</taxon>
        <taxon>Magnoliopsida</taxon>
        <taxon>eudicotyledons</taxon>
        <taxon>Gunneridae</taxon>
        <taxon>Pentapetalae</taxon>
        <taxon>rosids</taxon>
        <taxon>fabids</taxon>
        <taxon>Fabales</taxon>
        <taxon>Fabaceae</taxon>
        <taxon>Papilionoideae</taxon>
        <taxon>50 kb inversion clade</taxon>
        <taxon>NPAAA clade</taxon>
        <taxon>indigoferoid/millettioid clade</taxon>
        <taxon>Phaseoleae</taxon>
        <taxon>Mucuna</taxon>
    </lineage>
</organism>
<keyword evidence="3" id="KW-1185">Reference proteome</keyword>
<gene>
    <name evidence="2" type="ORF">CR513_32208</name>
</gene>
<keyword evidence="1" id="KW-0812">Transmembrane</keyword>
<protein>
    <submittedName>
        <fullName evidence="2">Disease resistance protein</fullName>
    </submittedName>
</protein>
<proteinExistence type="predicted"/>
<dbReference type="Gene3D" id="3.80.10.10">
    <property type="entry name" value="Ribonuclease Inhibitor"/>
    <property type="match status" value="1"/>
</dbReference>
<evidence type="ECO:0000313" key="2">
    <source>
        <dbReference type="EMBL" id="RDX86462.1"/>
    </source>
</evidence>
<dbReference type="OrthoDB" id="1393783at2759"/>
<name>A0A371G7D1_MUCPR</name>
<keyword evidence="1" id="KW-0472">Membrane</keyword>
<evidence type="ECO:0000313" key="3">
    <source>
        <dbReference type="Proteomes" id="UP000257109"/>
    </source>
</evidence>
<feature type="non-terminal residue" evidence="2">
    <location>
        <position position="1"/>
    </location>
</feature>
<dbReference type="PANTHER" id="PTHR16083">
    <property type="entry name" value="LEUCINE RICH REPEAT CONTAINING PROTEIN"/>
    <property type="match status" value="1"/>
</dbReference>